<reference evidence="2 3" key="1">
    <citation type="journal article" date="2016" name="DNA Res.">
        <title>The draft genome of MD-2 pineapple using hybrid error correction of long reads.</title>
        <authorList>
            <person name="Redwan R.M."/>
            <person name="Saidin A."/>
            <person name="Kumar S.V."/>
        </authorList>
    </citation>
    <scope>NUCLEOTIDE SEQUENCE [LARGE SCALE GENOMIC DNA]</scope>
    <source>
        <strain evidence="3">cv. MD2</strain>
        <tissue evidence="2">Leaf</tissue>
    </source>
</reference>
<dbReference type="Proteomes" id="UP000092600">
    <property type="component" value="Unassembled WGS sequence"/>
</dbReference>
<sequence>MRNSLSEAGRPFSGSDLISGQRPMDNFLMEEKVTREVGRLCKFRHAKNDSSSSIMLMWRTLRKGRCPRGGRLAHLAQLLRPSNICSSRSHWPFTSGFLFKHSALRHLLKATALQVKNL</sequence>
<proteinExistence type="predicted"/>
<dbReference type="AlphaFoldDB" id="A0A199UDD7"/>
<protein>
    <submittedName>
        <fullName evidence="2">Uncharacterized protein</fullName>
    </submittedName>
</protein>
<dbReference type="EMBL" id="LSRQ01008431">
    <property type="protein sequence ID" value="OAY62761.1"/>
    <property type="molecule type" value="Genomic_DNA"/>
</dbReference>
<evidence type="ECO:0000313" key="3">
    <source>
        <dbReference type="Proteomes" id="UP000092600"/>
    </source>
</evidence>
<comment type="caution">
    <text evidence="2">The sequence shown here is derived from an EMBL/GenBank/DDBJ whole genome shotgun (WGS) entry which is preliminary data.</text>
</comment>
<accession>A0A199UDD7</accession>
<gene>
    <name evidence="2" type="ORF">ACMD2_22305</name>
</gene>
<feature type="region of interest" description="Disordered" evidence="1">
    <location>
        <begin position="1"/>
        <end position="23"/>
    </location>
</feature>
<evidence type="ECO:0000256" key="1">
    <source>
        <dbReference type="SAM" id="MobiDB-lite"/>
    </source>
</evidence>
<evidence type="ECO:0000313" key="2">
    <source>
        <dbReference type="EMBL" id="OAY62761.1"/>
    </source>
</evidence>
<organism evidence="2 3">
    <name type="scientific">Ananas comosus</name>
    <name type="common">Pineapple</name>
    <name type="synonym">Ananas ananas</name>
    <dbReference type="NCBI Taxonomy" id="4615"/>
    <lineage>
        <taxon>Eukaryota</taxon>
        <taxon>Viridiplantae</taxon>
        <taxon>Streptophyta</taxon>
        <taxon>Embryophyta</taxon>
        <taxon>Tracheophyta</taxon>
        <taxon>Spermatophyta</taxon>
        <taxon>Magnoliopsida</taxon>
        <taxon>Liliopsida</taxon>
        <taxon>Poales</taxon>
        <taxon>Bromeliaceae</taxon>
        <taxon>Bromelioideae</taxon>
        <taxon>Ananas</taxon>
    </lineage>
</organism>
<name>A0A199UDD7_ANACO</name>